<proteinExistence type="predicted"/>
<evidence type="ECO:0000256" key="1">
    <source>
        <dbReference type="SAM" id="MobiDB-lite"/>
    </source>
</evidence>
<comment type="caution">
    <text evidence="2">The sequence shown here is derived from an EMBL/GenBank/DDBJ whole genome shotgun (WGS) entry which is preliminary data.</text>
</comment>
<feature type="region of interest" description="Disordered" evidence="1">
    <location>
        <begin position="548"/>
        <end position="577"/>
    </location>
</feature>
<organism evidence="2 3">
    <name type="scientific">Cladobotryum mycophilum</name>
    <dbReference type="NCBI Taxonomy" id="491253"/>
    <lineage>
        <taxon>Eukaryota</taxon>
        <taxon>Fungi</taxon>
        <taxon>Dikarya</taxon>
        <taxon>Ascomycota</taxon>
        <taxon>Pezizomycotina</taxon>
        <taxon>Sordariomycetes</taxon>
        <taxon>Hypocreomycetidae</taxon>
        <taxon>Hypocreales</taxon>
        <taxon>Hypocreaceae</taxon>
        <taxon>Cladobotryum</taxon>
    </lineage>
</organism>
<protein>
    <submittedName>
        <fullName evidence="2">Uncharacterized protein</fullName>
    </submittedName>
</protein>
<dbReference type="EMBL" id="JAVFKD010000014">
    <property type="protein sequence ID" value="KAK5990553.1"/>
    <property type="molecule type" value="Genomic_DNA"/>
</dbReference>
<dbReference type="SUPFAM" id="SSF53067">
    <property type="entry name" value="Actin-like ATPase domain"/>
    <property type="match status" value="2"/>
</dbReference>
<dbReference type="CDD" id="cd10170">
    <property type="entry name" value="ASKHA_NBD_HSP70"/>
    <property type="match status" value="1"/>
</dbReference>
<dbReference type="Proteomes" id="UP001338125">
    <property type="component" value="Unassembled WGS sequence"/>
</dbReference>
<dbReference type="PANTHER" id="PTHR14187">
    <property type="entry name" value="ALPHA KINASE/ELONGATION FACTOR 2 KINASE"/>
    <property type="match status" value="1"/>
</dbReference>
<reference evidence="2 3" key="1">
    <citation type="submission" date="2024-01" db="EMBL/GenBank/DDBJ databases">
        <title>Complete genome of Cladobotryum mycophilum ATHUM6906.</title>
        <authorList>
            <person name="Christinaki A.C."/>
            <person name="Myridakis A.I."/>
            <person name="Kouvelis V.N."/>
        </authorList>
    </citation>
    <scope>NUCLEOTIDE SEQUENCE [LARGE SCALE GENOMIC DNA]</scope>
    <source>
        <strain evidence="2 3">ATHUM6906</strain>
    </source>
</reference>
<dbReference type="InterPro" id="IPR043129">
    <property type="entry name" value="ATPase_NBD"/>
</dbReference>
<gene>
    <name evidence="2" type="ORF">PT974_08822</name>
</gene>
<evidence type="ECO:0000313" key="2">
    <source>
        <dbReference type="EMBL" id="KAK5990553.1"/>
    </source>
</evidence>
<dbReference type="Gene3D" id="3.30.420.40">
    <property type="match status" value="1"/>
</dbReference>
<accession>A0ABR0SEF8</accession>
<evidence type="ECO:0000313" key="3">
    <source>
        <dbReference type="Proteomes" id="UP001338125"/>
    </source>
</evidence>
<sequence>MSERIVIGIDLGTTFTGVAWAISTPGETIHLIEWPDAKTPTKLGHDSGDCVIRCFKYLLLDEKDIPANILNSTFFRDVCEMQKTFNQDPLDIIGSFLRGIWTRTMDSINNNRGEHGLQTSDLHVVMTIPASWPSYTKYRLKKAAQAAEIIGENSSTTIDFVAESEAAILGTRDQCPLINWAAQDLTTYAVRNVQPLVLNQLTMSQSGLCGGVTLDERFLGLIEAKTAAERRSWGGDDEKLEIFLNEYWERGIKHAFRDDQNRTWVVDLPDWLQAAVESRNLVSGINRGRTVELKSEDIASIFSPVINEIEDLVCRHQGELRREHGKELDSGLLVGGLGQVPYLTGRLCSVFRSSYIIPSENNAPWTAICRGAVVHGLSNANVNNDMLPQGILSRTYGFNDEVDWKEGHRGHSADRKIWDIIEAKWIVRDQVCWCLRKGALNTMEPTIVDCEQALSQPEDRPYTYFYVSPRKNPRLQRDQFSDPLCGIQWTRTFPRESLVEERNGRGQTFYMAKYRLVFEAVGNSLEITVETRKGERLGSYNVAEAFEEDRSDGSYVPREEATPAPTTTRLLRSRGRV</sequence>
<dbReference type="PRINTS" id="PR00301">
    <property type="entry name" value="HEATSHOCK70"/>
</dbReference>
<name>A0ABR0SEF8_9HYPO</name>
<keyword evidence="3" id="KW-1185">Reference proteome</keyword>
<dbReference type="PANTHER" id="PTHR14187:SF5">
    <property type="entry name" value="HEAT SHOCK 70 KDA PROTEIN 12A"/>
    <property type="match status" value="1"/>
</dbReference>